<keyword evidence="3" id="KW-0240">DNA-directed RNA polymerase</keyword>
<dbReference type="STRING" id="45607.A0A2T0FFQ7"/>
<dbReference type="GO" id="GO:0003677">
    <property type="term" value="F:DNA binding"/>
    <property type="evidence" value="ECO:0007669"/>
    <property type="project" value="InterPro"/>
</dbReference>
<dbReference type="GeneID" id="36515195"/>
<reference evidence="3 4" key="1">
    <citation type="submission" date="2017-04" db="EMBL/GenBank/DDBJ databases">
        <title>Genome sequencing of [Candida] sorbophila.</title>
        <authorList>
            <person name="Ahn J.O."/>
        </authorList>
    </citation>
    <scope>NUCLEOTIDE SEQUENCE [LARGE SCALE GENOMIC DNA]</scope>
    <source>
        <strain evidence="3 4">DS02</strain>
    </source>
</reference>
<dbReference type="RefSeq" id="XP_024663772.1">
    <property type="nucleotide sequence ID" value="XM_024808004.1"/>
</dbReference>
<evidence type="ECO:0000256" key="2">
    <source>
        <dbReference type="ARBA" id="ARBA00022833"/>
    </source>
</evidence>
<gene>
    <name evidence="3" type="ORF">B9G98_01446</name>
</gene>
<evidence type="ECO:0000313" key="3">
    <source>
        <dbReference type="EMBL" id="PRT53826.1"/>
    </source>
</evidence>
<dbReference type="GO" id="GO:0000428">
    <property type="term" value="C:DNA-directed RNA polymerase complex"/>
    <property type="evidence" value="ECO:0007669"/>
    <property type="project" value="UniProtKB-KW"/>
</dbReference>
<keyword evidence="1" id="KW-0479">Metal-binding</keyword>
<keyword evidence="3" id="KW-0804">Transcription</keyword>
<dbReference type="AlphaFoldDB" id="A0A2T0FFQ7"/>
<evidence type="ECO:0000313" key="4">
    <source>
        <dbReference type="Proteomes" id="UP000238350"/>
    </source>
</evidence>
<name>A0A2T0FFQ7_9ASCO</name>
<dbReference type="Gene3D" id="2.20.28.30">
    <property type="entry name" value="RNA polymerase ii, chain L"/>
    <property type="match status" value="1"/>
</dbReference>
<protein>
    <submittedName>
        <fullName evidence="3">DNA-directed RNA polymerases I, II, and III subunit RPABC4</fullName>
    </submittedName>
</protein>
<sequence>MNRDSFVPPTSMSGLSAAAAGSNVHKSYGVRYLCANCASNVSLSKECGHRVLYKERSRRIIQFEAR</sequence>
<accession>A0A2T0FFQ7</accession>
<dbReference type="Proteomes" id="UP000238350">
    <property type="component" value="Unassembled WGS sequence"/>
</dbReference>
<dbReference type="Pfam" id="PF03604">
    <property type="entry name" value="Zn_ribbon_RPAB4"/>
    <property type="match status" value="1"/>
</dbReference>
<dbReference type="GO" id="GO:0006351">
    <property type="term" value="P:DNA-templated transcription"/>
    <property type="evidence" value="ECO:0007669"/>
    <property type="project" value="InterPro"/>
</dbReference>
<keyword evidence="4" id="KW-1185">Reference proteome</keyword>
<dbReference type="OrthoDB" id="5585087at2759"/>
<dbReference type="SUPFAM" id="SSF63393">
    <property type="entry name" value="RNA polymerase subunits"/>
    <property type="match status" value="1"/>
</dbReference>
<proteinExistence type="predicted"/>
<keyword evidence="2" id="KW-0862">Zinc</keyword>
<dbReference type="InterPro" id="IPR029040">
    <property type="entry name" value="RPABC4/Spt4"/>
</dbReference>
<dbReference type="InterPro" id="IPR006591">
    <property type="entry name" value="RNAP_P/RPABC4"/>
</dbReference>
<organism evidence="3 4">
    <name type="scientific">Wickerhamiella sorbophila</name>
    <dbReference type="NCBI Taxonomy" id="45607"/>
    <lineage>
        <taxon>Eukaryota</taxon>
        <taxon>Fungi</taxon>
        <taxon>Dikarya</taxon>
        <taxon>Ascomycota</taxon>
        <taxon>Saccharomycotina</taxon>
        <taxon>Dipodascomycetes</taxon>
        <taxon>Dipodascales</taxon>
        <taxon>Trichomonascaceae</taxon>
        <taxon>Wickerhamiella</taxon>
    </lineage>
</organism>
<comment type="caution">
    <text evidence="3">The sequence shown here is derived from an EMBL/GenBank/DDBJ whole genome shotgun (WGS) entry which is preliminary data.</text>
</comment>
<evidence type="ECO:0000256" key="1">
    <source>
        <dbReference type="ARBA" id="ARBA00022723"/>
    </source>
</evidence>
<dbReference type="GO" id="GO:0046872">
    <property type="term" value="F:metal ion binding"/>
    <property type="evidence" value="ECO:0007669"/>
    <property type="project" value="UniProtKB-KW"/>
</dbReference>
<dbReference type="GO" id="GO:0003899">
    <property type="term" value="F:DNA-directed RNA polymerase activity"/>
    <property type="evidence" value="ECO:0007669"/>
    <property type="project" value="InterPro"/>
</dbReference>
<dbReference type="SMART" id="SM00659">
    <property type="entry name" value="RPOLCX"/>
    <property type="match status" value="1"/>
</dbReference>
<dbReference type="EMBL" id="NDIQ01000001">
    <property type="protein sequence ID" value="PRT53826.1"/>
    <property type="molecule type" value="Genomic_DNA"/>
</dbReference>